<dbReference type="SUPFAM" id="SSF46689">
    <property type="entry name" value="Homeodomain-like"/>
    <property type="match status" value="1"/>
</dbReference>
<dbReference type="SUPFAM" id="SSF48498">
    <property type="entry name" value="Tetracyclin repressor-like, C-terminal domain"/>
    <property type="match status" value="1"/>
</dbReference>
<feature type="DNA-binding region" description="H-T-H motif" evidence="5">
    <location>
        <begin position="46"/>
        <end position="65"/>
    </location>
</feature>
<evidence type="ECO:0000256" key="4">
    <source>
        <dbReference type="ARBA" id="ARBA00023163"/>
    </source>
</evidence>
<evidence type="ECO:0000256" key="6">
    <source>
        <dbReference type="SAM" id="MobiDB-lite"/>
    </source>
</evidence>
<protein>
    <submittedName>
        <fullName evidence="8">TetR family transcriptional regulator</fullName>
    </submittedName>
</protein>
<keyword evidence="2" id="KW-0805">Transcription regulation</keyword>
<organism evidence="8 9">
    <name type="scientific">Salana multivorans</name>
    <dbReference type="NCBI Taxonomy" id="120377"/>
    <lineage>
        <taxon>Bacteria</taxon>
        <taxon>Bacillati</taxon>
        <taxon>Actinomycetota</taxon>
        <taxon>Actinomycetes</taxon>
        <taxon>Micrococcales</taxon>
        <taxon>Beutenbergiaceae</taxon>
        <taxon>Salana</taxon>
    </lineage>
</organism>
<dbReference type="Proteomes" id="UP000275356">
    <property type="component" value="Unassembled WGS sequence"/>
</dbReference>
<feature type="compositionally biased region" description="Basic and acidic residues" evidence="6">
    <location>
        <begin position="13"/>
        <end position="22"/>
    </location>
</feature>
<dbReference type="PRINTS" id="PR00455">
    <property type="entry name" value="HTHTETR"/>
</dbReference>
<evidence type="ECO:0000313" key="9">
    <source>
        <dbReference type="Proteomes" id="UP000275356"/>
    </source>
</evidence>
<dbReference type="InterPro" id="IPR036271">
    <property type="entry name" value="Tet_transcr_reg_TetR-rel_C_sf"/>
</dbReference>
<evidence type="ECO:0000256" key="1">
    <source>
        <dbReference type="ARBA" id="ARBA00022491"/>
    </source>
</evidence>
<dbReference type="Pfam" id="PF00440">
    <property type="entry name" value="TetR_N"/>
    <property type="match status" value="1"/>
</dbReference>
<dbReference type="PANTHER" id="PTHR30055">
    <property type="entry name" value="HTH-TYPE TRANSCRIPTIONAL REGULATOR RUTR"/>
    <property type="match status" value="1"/>
</dbReference>
<keyword evidence="4" id="KW-0804">Transcription</keyword>
<reference evidence="8 9" key="1">
    <citation type="submission" date="2018-11" db="EMBL/GenBank/DDBJ databases">
        <title>Sequencing the genomes of 1000 actinobacteria strains.</title>
        <authorList>
            <person name="Klenk H.-P."/>
        </authorList>
    </citation>
    <scope>NUCLEOTIDE SEQUENCE [LARGE SCALE GENOMIC DNA]</scope>
    <source>
        <strain evidence="8 9">DSM 13521</strain>
    </source>
</reference>
<proteinExistence type="predicted"/>
<comment type="caution">
    <text evidence="8">The sequence shown here is derived from an EMBL/GenBank/DDBJ whole genome shotgun (WGS) entry which is preliminary data.</text>
</comment>
<dbReference type="GO" id="GO:0000976">
    <property type="term" value="F:transcription cis-regulatory region binding"/>
    <property type="evidence" value="ECO:0007669"/>
    <property type="project" value="TreeGrafter"/>
</dbReference>
<dbReference type="PANTHER" id="PTHR30055:SF226">
    <property type="entry name" value="HTH-TYPE TRANSCRIPTIONAL REGULATOR PKSA"/>
    <property type="match status" value="1"/>
</dbReference>
<accession>A0A3N2D1X3</accession>
<evidence type="ECO:0000259" key="7">
    <source>
        <dbReference type="PROSITE" id="PS50977"/>
    </source>
</evidence>
<dbReference type="Gene3D" id="1.10.357.10">
    <property type="entry name" value="Tetracycline Repressor, domain 2"/>
    <property type="match status" value="1"/>
</dbReference>
<keyword evidence="9" id="KW-1185">Reference proteome</keyword>
<evidence type="ECO:0000256" key="5">
    <source>
        <dbReference type="PROSITE-ProRule" id="PRU00335"/>
    </source>
</evidence>
<dbReference type="RefSeq" id="WP_170169503.1">
    <property type="nucleotide sequence ID" value="NZ_RKHQ01000002.1"/>
</dbReference>
<evidence type="ECO:0000313" key="8">
    <source>
        <dbReference type="EMBL" id="ROR93464.1"/>
    </source>
</evidence>
<feature type="region of interest" description="Disordered" evidence="6">
    <location>
        <begin position="1"/>
        <end position="22"/>
    </location>
</feature>
<dbReference type="InterPro" id="IPR001647">
    <property type="entry name" value="HTH_TetR"/>
</dbReference>
<keyword evidence="3 5" id="KW-0238">DNA-binding</keyword>
<keyword evidence="1" id="KW-0678">Repressor</keyword>
<dbReference type="InterPro" id="IPR050109">
    <property type="entry name" value="HTH-type_TetR-like_transc_reg"/>
</dbReference>
<dbReference type="GO" id="GO:0003700">
    <property type="term" value="F:DNA-binding transcription factor activity"/>
    <property type="evidence" value="ECO:0007669"/>
    <property type="project" value="TreeGrafter"/>
</dbReference>
<gene>
    <name evidence="8" type="ORF">EDD28_2878</name>
</gene>
<evidence type="ECO:0000256" key="3">
    <source>
        <dbReference type="ARBA" id="ARBA00023125"/>
    </source>
</evidence>
<dbReference type="AlphaFoldDB" id="A0A3N2D1X3"/>
<evidence type="ECO:0000256" key="2">
    <source>
        <dbReference type="ARBA" id="ARBA00023015"/>
    </source>
</evidence>
<dbReference type="Pfam" id="PF13977">
    <property type="entry name" value="TetR_C_6"/>
    <property type="match status" value="1"/>
</dbReference>
<name>A0A3N2D1X3_9MICO</name>
<dbReference type="InterPro" id="IPR009057">
    <property type="entry name" value="Homeodomain-like_sf"/>
</dbReference>
<dbReference type="EMBL" id="RKHQ01000002">
    <property type="protein sequence ID" value="ROR93464.1"/>
    <property type="molecule type" value="Genomic_DNA"/>
</dbReference>
<feature type="domain" description="HTH tetR-type" evidence="7">
    <location>
        <begin position="23"/>
        <end position="83"/>
    </location>
</feature>
<dbReference type="InterPro" id="IPR039538">
    <property type="entry name" value="BetI_C"/>
</dbReference>
<dbReference type="PROSITE" id="PS50977">
    <property type="entry name" value="HTH_TETR_2"/>
    <property type="match status" value="1"/>
</dbReference>
<sequence>MHVTAETPAPPARTEDRRHLRGAERRREILATAVDAFAESGFRGSTLRDIAQRIGISEAGLLHHFRSKADLLTATLVERDRRDEERRRLSEAEGAPFLDTVRDQVARNAATPELVGLHVVVSAEATDLSHPAHDIFRDRYRRLRHQDTENFRAEVAASRLRPDVDPERIGQLVSAVMDGLQLQWLLDPDDVDMVDLFEHFLQILGAPPRESAGDVAPPSPPPQET</sequence>